<gene>
    <name evidence="1" type="ORF">DP131_00415</name>
</gene>
<dbReference type="RefSeq" id="WP_129010691.1">
    <property type="nucleotide sequence ID" value="NZ_QMAU01000010.1"/>
</dbReference>
<comment type="caution">
    <text evidence="1">The sequence shown here is derived from an EMBL/GenBank/DDBJ whole genome shotgun (WGS) entry which is preliminary data.</text>
</comment>
<evidence type="ECO:0000313" key="2">
    <source>
        <dbReference type="Proteomes" id="UP000290273"/>
    </source>
</evidence>
<proteinExistence type="predicted"/>
<name>A0ABY0ET67_CLOTA</name>
<protein>
    <submittedName>
        <fullName evidence="1">Uncharacterized protein</fullName>
    </submittedName>
</protein>
<reference evidence="1 2" key="1">
    <citation type="submission" date="2018-06" db="EMBL/GenBank/DDBJ databases">
        <title>Genome conservation of Clostridium tetani.</title>
        <authorList>
            <person name="Bruggemann H."/>
            <person name="Popoff M.R."/>
        </authorList>
    </citation>
    <scope>NUCLEOTIDE SEQUENCE [LARGE SCALE GENOMIC DNA]</scope>
    <source>
        <strain evidence="1 2">63.05</strain>
    </source>
</reference>
<organism evidence="1 2">
    <name type="scientific">Clostridium tetani</name>
    <dbReference type="NCBI Taxonomy" id="1513"/>
    <lineage>
        <taxon>Bacteria</taxon>
        <taxon>Bacillati</taxon>
        <taxon>Bacillota</taxon>
        <taxon>Clostridia</taxon>
        <taxon>Eubacteriales</taxon>
        <taxon>Clostridiaceae</taxon>
        <taxon>Clostridium</taxon>
    </lineage>
</organism>
<accession>A0ABY0ET67</accession>
<dbReference type="Proteomes" id="UP000290273">
    <property type="component" value="Unassembled WGS sequence"/>
</dbReference>
<evidence type="ECO:0000313" key="1">
    <source>
        <dbReference type="EMBL" id="RXI58969.1"/>
    </source>
</evidence>
<sequence>MEAWMENLEKYFNGELKLFEEDYKITCKCRYRKNGKWILAKIDMKHGIIYSRKGKVLRRCN</sequence>
<dbReference type="EMBL" id="QMAU01000010">
    <property type="protein sequence ID" value="RXI58969.1"/>
    <property type="molecule type" value="Genomic_DNA"/>
</dbReference>